<keyword evidence="5 13" id="KW-0597">Phosphoprotein</keyword>
<proteinExistence type="predicted"/>
<dbReference type="Pfam" id="PF00072">
    <property type="entry name" value="Response_reg"/>
    <property type="match status" value="1"/>
</dbReference>
<dbReference type="Pfam" id="PF13426">
    <property type="entry name" value="PAS_9"/>
    <property type="match status" value="1"/>
</dbReference>
<keyword evidence="10" id="KW-0067">ATP-binding</keyword>
<dbReference type="InterPro" id="IPR004358">
    <property type="entry name" value="Sig_transdc_His_kin-like_C"/>
</dbReference>
<dbReference type="Pfam" id="PF00512">
    <property type="entry name" value="HisKA"/>
    <property type="match status" value="1"/>
</dbReference>
<dbReference type="SUPFAM" id="SSF47384">
    <property type="entry name" value="Homodimeric domain of signal transducing histidine kinase"/>
    <property type="match status" value="1"/>
</dbReference>
<feature type="domain" description="Histidine kinase" evidence="14">
    <location>
        <begin position="503"/>
        <end position="728"/>
    </location>
</feature>
<evidence type="ECO:0000256" key="3">
    <source>
        <dbReference type="ARBA" id="ARBA00012438"/>
    </source>
</evidence>
<dbReference type="InterPro" id="IPR036890">
    <property type="entry name" value="HATPase_C_sf"/>
</dbReference>
<dbReference type="KEGG" id="tse:THMIRHAS_08170"/>
<evidence type="ECO:0000256" key="9">
    <source>
        <dbReference type="ARBA" id="ARBA00022777"/>
    </source>
</evidence>
<evidence type="ECO:0000313" key="18">
    <source>
        <dbReference type="Proteomes" id="UP000501726"/>
    </source>
</evidence>
<keyword evidence="11" id="KW-0472">Membrane</keyword>
<reference evidence="18" key="1">
    <citation type="submission" date="2019-11" db="EMBL/GenBank/DDBJ databases">
        <title>Isolation and characterization of two novel species in the genus Thiomicrorhabdus.</title>
        <authorList>
            <person name="Mochizuki J."/>
            <person name="Kojima H."/>
            <person name="Fukui M."/>
        </authorList>
    </citation>
    <scope>NUCLEOTIDE SEQUENCE [LARGE SCALE GENOMIC DNA]</scope>
    <source>
        <strain evidence="18">aks77</strain>
    </source>
</reference>
<dbReference type="SUPFAM" id="SSF55874">
    <property type="entry name" value="ATPase domain of HSP90 chaperone/DNA topoisomerase II/histidine kinase"/>
    <property type="match status" value="1"/>
</dbReference>
<keyword evidence="12" id="KW-0902">Two-component regulatory system</keyword>
<dbReference type="SUPFAM" id="SSF52172">
    <property type="entry name" value="CheY-like"/>
    <property type="match status" value="1"/>
</dbReference>
<dbReference type="InterPro" id="IPR005467">
    <property type="entry name" value="His_kinase_dom"/>
</dbReference>
<evidence type="ECO:0000256" key="6">
    <source>
        <dbReference type="ARBA" id="ARBA00022679"/>
    </source>
</evidence>
<keyword evidence="6" id="KW-0808">Transferase</keyword>
<evidence type="ECO:0000256" key="11">
    <source>
        <dbReference type="ARBA" id="ARBA00022989"/>
    </source>
</evidence>
<evidence type="ECO:0000256" key="1">
    <source>
        <dbReference type="ARBA" id="ARBA00000085"/>
    </source>
</evidence>
<dbReference type="PROSITE" id="PS50112">
    <property type="entry name" value="PAS"/>
    <property type="match status" value="1"/>
</dbReference>
<dbReference type="InterPro" id="IPR048760">
    <property type="entry name" value="VP0354-like_sensor_dom"/>
</dbReference>
<evidence type="ECO:0000313" key="17">
    <source>
        <dbReference type="EMBL" id="BBP45444.1"/>
    </source>
</evidence>
<keyword evidence="7" id="KW-0812">Transmembrane</keyword>
<dbReference type="PROSITE" id="PS50110">
    <property type="entry name" value="RESPONSE_REGULATORY"/>
    <property type="match status" value="1"/>
</dbReference>
<dbReference type="NCBIfam" id="TIGR00229">
    <property type="entry name" value="sensory_box"/>
    <property type="match status" value="1"/>
</dbReference>
<feature type="domain" description="Response regulatory" evidence="15">
    <location>
        <begin position="752"/>
        <end position="867"/>
    </location>
</feature>
<evidence type="ECO:0000256" key="8">
    <source>
        <dbReference type="ARBA" id="ARBA00022741"/>
    </source>
</evidence>
<sequence length="869" mass="99274">MINQHLRLLLPFILIIIGLAAIVVNMDFTLRNEQQAKNNQQILDQVTGIIRSNLTKTNEDVQFIAALPLAEAFLHNPQDERSYQQLSDTLLKFTNSRQDYHQLRLLDKNGMEKLRIELNKRTLNLVPEEELQDKSDRYYYQAAKTLSPGEIYQSPLDLNIEFDKIERPFRPTLRFVQGIFSGGEILGYVVLNYNVNSIFRNLDRVMANYRNEQTKLYIANQQGYLLYSPNDTQNWGFMFNRPDLTLEKIQPLLWQKIQQQTHAEQALKIEQNLYFYQHICAFNSCLDLDPHAVLPNQAEDLPWYLISETPSLNVSNLFWLNSYWPYMMLLLMLSTILLVLKISQKLGRTYHTLVEKQQDIRNSEQRFAKVIESIPDGLIILNEKAKIETVNPAAEAIFGVDKMQLLGNPIEVLMSGHFKEMHYSKTDDFYHNPRRIEITRERPYCYKHPNGSTHFVQATINPLKTADGVIAIVLVKDVTKSLKQEDKLRQSQKLDALGQLTGGVAHDFNNLLAIMLGNLELLEMQAQGQDKLLTRITKITNAVNSAADLTQKLLTVSRRKNLSAQTVDLKTFMESTMDMLLRTIKQQKVQISYSIEDNIPAVFIDPNELTNALINLLLNARDAMPNGGKIFIRIENAYLDQDYIKSISDTIKQGKYVLISVEDNGCGIPKGLLDKVLEPFFTTKEKDKGTGLGLAMIYGFIKQSNGHMRIYSEEGSGTNIHLYLPTIENADTKVPIKHDVPVLPPENWSNLRALVVDDEVELAEVAASYLELTGITVDVCHSADSAWQKVQQQSYDIVFSDIVMPGEMDGIDLLKKLKEQKPNTAVILTSGFSEEMLTQQYQLQEKAVFVHKPYKRDQVTDAIIKALKK</sequence>
<evidence type="ECO:0000259" key="15">
    <source>
        <dbReference type="PROSITE" id="PS50110"/>
    </source>
</evidence>
<dbReference type="AlphaFoldDB" id="A0A6F8PTV2"/>
<dbReference type="SMART" id="SM00448">
    <property type="entry name" value="REC"/>
    <property type="match status" value="1"/>
</dbReference>
<dbReference type="CDD" id="cd00082">
    <property type="entry name" value="HisKA"/>
    <property type="match status" value="1"/>
</dbReference>
<protein>
    <recommendedName>
        <fullName evidence="3">histidine kinase</fullName>
        <ecNumber evidence="3">2.7.13.3</ecNumber>
    </recommendedName>
</protein>
<evidence type="ECO:0000259" key="14">
    <source>
        <dbReference type="PROSITE" id="PS50109"/>
    </source>
</evidence>
<dbReference type="Gene3D" id="1.10.287.130">
    <property type="match status" value="1"/>
</dbReference>
<dbReference type="SUPFAM" id="SSF55785">
    <property type="entry name" value="PYP-like sensor domain (PAS domain)"/>
    <property type="match status" value="1"/>
</dbReference>
<feature type="modified residue" description="4-aspartylphosphate" evidence="13">
    <location>
        <position position="801"/>
    </location>
</feature>
<dbReference type="SMART" id="SM00387">
    <property type="entry name" value="HATPase_c"/>
    <property type="match status" value="1"/>
</dbReference>
<evidence type="ECO:0000256" key="10">
    <source>
        <dbReference type="ARBA" id="ARBA00022840"/>
    </source>
</evidence>
<dbReference type="GO" id="GO:0000155">
    <property type="term" value="F:phosphorelay sensor kinase activity"/>
    <property type="evidence" value="ECO:0007669"/>
    <property type="project" value="InterPro"/>
</dbReference>
<keyword evidence="8" id="KW-0547">Nucleotide-binding</keyword>
<dbReference type="EC" id="2.7.13.3" evidence="3"/>
<dbReference type="PANTHER" id="PTHR43065:SF42">
    <property type="entry name" value="TWO-COMPONENT SENSOR PPRA"/>
    <property type="match status" value="1"/>
</dbReference>
<dbReference type="Gene3D" id="3.30.450.20">
    <property type="entry name" value="PAS domain"/>
    <property type="match status" value="3"/>
</dbReference>
<gene>
    <name evidence="17" type="ORF">THMIRHAS_08170</name>
</gene>
<evidence type="ECO:0000256" key="7">
    <source>
        <dbReference type="ARBA" id="ARBA00022692"/>
    </source>
</evidence>
<dbReference type="InterPro" id="IPR003594">
    <property type="entry name" value="HATPase_dom"/>
</dbReference>
<dbReference type="Proteomes" id="UP000501726">
    <property type="component" value="Chromosome"/>
</dbReference>
<evidence type="ECO:0000256" key="13">
    <source>
        <dbReference type="PROSITE-ProRule" id="PRU00169"/>
    </source>
</evidence>
<comment type="subcellular location">
    <subcellularLocation>
        <location evidence="2">Cell membrane</location>
        <topology evidence="2">Multi-pass membrane protein</topology>
    </subcellularLocation>
</comment>
<dbReference type="InterPro" id="IPR000014">
    <property type="entry name" value="PAS"/>
</dbReference>
<dbReference type="CDD" id="cd00156">
    <property type="entry name" value="REC"/>
    <property type="match status" value="1"/>
</dbReference>
<dbReference type="InterPro" id="IPR036097">
    <property type="entry name" value="HisK_dim/P_sf"/>
</dbReference>
<evidence type="ECO:0000256" key="4">
    <source>
        <dbReference type="ARBA" id="ARBA00022475"/>
    </source>
</evidence>
<evidence type="ECO:0000256" key="12">
    <source>
        <dbReference type="ARBA" id="ARBA00023012"/>
    </source>
</evidence>
<name>A0A6F8PTV2_9GAMM</name>
<dbReference type="PROSITE" id="PS50109">
    <property type="entry name" value="HIS_KIN"/>
    <property type="match status" value="1"/>
</dbReference>
<dbReference type="InterPro" id="IPR003661">
    <property type="entry name" value="HisK_dim/P_dom"/>
</dbReference>
<dbReference type="GO" id="GO:0005524">
    <property type="term" value="F:ATP binding"/>
    <property type="evidence" value="ECO:0007669"/>
    <property type="project" value="UniProtKB-KW"/>
</dbReference>
<keyword evidence="9" id="KW-0418">Kinase</keyword>
<dbReference type="InterPro" id="IPR029151">
    <property type="entry name" value="Sensor-like_sf"/>
</dbReference>
<keyword evidence="18" id="KW-1185">Reference proteome</keyword>
<organism evidence="17 18">
    <name type="scientific">Thiosulfatimonas sediminis</name>
    <dbReference type="NCBI Taxonomy" id="2675054"/>
    <lineage>
        <taxon>Bacteria</taxon>
        <taxon>Pseudomonadati</taxon>
        <taxon>Pseudomonadota</taxon>
        <taxon>Gammaproteobacteria</taxon>
        <taxon>Thiotrichales</taxon>
        <taxon>Piscirickettsiaceae</taxon>
        <taxon>Thiosulfatimonas</taxon>
    </lineage>
</organism>
<dbReference type="EMBL" id="AP021889">
    <property type="protein sequence ID" value="BBP45444.1"/>
    <property type="molecule type" value="Genomic_DNA"/>
</dbReference>
<dbReference type="PANTHER" id="PTHR43065">
    <property type="entry name" value="SENSOR HISTIDINE KINASE"/>
    <property type="match status" value="1"/>
</dbReference>
<accession>A0A6F8PTV2</accession>
<dbReference type="SMART" id="SM00388">
    <property type="entry name" value="HisKA"/>
    <property type="match status" value="1"/>
</dbReference>
<dbReference type="Gene3D" id="3.40.50.2300">
    <property type="match status" value="1"/>
</dbReference>
<dbReference type="InterPro" id="IPR001789">
    <property type="entry name" value="Sig_transdc_resp-reg_receiver"/>
</dbReference>
<dbReference type="SUPFAM" id="SSF103190">
    <property type="entry name" value="Sensory domain-like"/>
    <property type="match status" value="2"/>
</dbReference>
<comment type="catalytic activity">
    <reaction evidence="1">
        <text>ATP + protein L-histidine = ADP + protein N-phospho-L-histidine.</text>
        <dbReference type="EC" id="2.7.13.3"/>
    </reaction>
</comment>
<dbReference type="RefSeq" id="WP_173271170.1">
    <property type="nucleotide sequence ID" value="NZ_AP021889.1"/>
</dbReference>
<dbReference type="GO" id="GO:0005886">
    <property type="term" value="C:plasma membrane"/>
    <property type="evidence" value="ECO:0007669"/>
    <property type="project" value="UniProtKB-SubCell"/>
</dbReference>
<evidence type="ECO:0000259" key="16">
    <source>
        <dbReference type="PROSITE" id="PS50112"/>
    </source>
</evidence>
<keyword evidence="4" id="KW-1003">Cell membrane</keyword>
<dbReference type="Pfam" id="PF21623">
    <property type="entry name" value="HK_sensor_dom_bact"/>
    <property type="match status" value="1"/>
</dbReference>
<feature type="domain" description="PAS" evidence="16">
    <location>
        <begin position="363"/>
        <end position="408"/>
    </location>
</feature>
<dbReference type="InterPro" id="IPR035965">
    <property type="entry name" value="PAS-like_dom_sf"/>
</dbReference>
<evidence type="ECO:0000256" key="5">
    <source>
        <dbReference type="ARBA" id="ARBA00022553"/>
    </source>
</evidence>
<dbReference type="Gene3D" id="3.30.565.10">
    <property type="entry name" value="Histidine kinase-like ATPase, C-terminal domain"/>
    <property type="match status" value="1"/>
</dbReference>
<dbReference type="SMART" id="SM00091">
    <property type="entry name" value="PAS"/>
    <property type="match status" value="1"/>
</dbReference>
<keyword evidence="11" id="KW-1133">Transmembrane helix</keyword>
<dbReference type="InterPro" id="IPR011006">
    <property type="entry name" value="CheY-like_superfamily"/>
</dbReference>
<evidence type="ECO:0000256" key="2">
    <source>
        <dbReference type="ARBA" id="ARBA00004651"/>
    </source>
</evidence>
<dbReference type="Pfam" id="PF02518">
    <property type="entry name" value="HATPase_c"/>
    <property type="match status" value="1"/>
</dbReference>
<dbReference type="PRINTS" id="PR00344">
    <property type="entry name" value="BCTRLSENSOR"/>
</dbReference>
<dbReference type="CDD" id="cd00130">
    <property type="entry name" value="PAS"/>
    <property type="match status" value="1"/>
</dbReference>